<dbReference type="PANTHER" id="PTHR33973">
    <property type="entry name" value="OS07G0153300 PROTEIN"/>
    <property type="match status" value="1"/>
</dbReference>
<dbReference type="EMBL" id="QGTR01000001">
    <property type="protein sequence ID" value="PWW04225.1"/>
    <property type="molecule type" value="Genomic_DNA"/>
</dbReference>
<sequence length="285" mass="31885">MNATTTTGRSAPAPTRSAADAPARLYVGDVMHQRMRPIGHRFRYRVFSLMVDLDQLPAAGRLSPLFSVNRANLVSFFERDHLRDSPAPDLRSHIDGLLARAGLARPAARVLLACYPRILGHVFNPLSVYYAYDEDDRLTALVYEVRNTFGEHHSYVCPVLPGEASAAGIRQSRTKIFYVSPFLELGLHYLFRMNDPGEAMTWRILETDADGPVLAATYSARRQALTTWALGKNLLRIPFLPLKIIGGIHWEALRLWLKGVRLVHRPPPPGSVSYRDETGFGQPGQ</sequence>
<reference evidence="1 2" key="1">
    <citation type="submission" date="2018-05" db="EMBL/GenBank/DDBJ databases">
        <title>Genomic Encyclopedia of Type Strains, Phase IV (KMG-IV): sequencing the most valuable type-strain genomes for metagenomic binning, comparative biology and taxonomic classification.</title>
        <authorList>
            <person name="Goeker M."/>
        </authorList>
    </citation>
    <scope>NUCLEOTIDE SEQUENCE [LARGE SCALE GENOMIC DNA]</scope>
    <source>
        <strain evidence="1 2">DSM 16791</strain>
    </source>
</reference>
<dbReference type="InterPro" id="IPR010775">
    <property type="entry name" value="DUF1365"/>
</dbReference>
<name>A0A317PU39_9HYPH</name>
<proteinExistence type="predicted"/>
<keyword evidence="2" id="KW-1185">Reference proteome</keyword>
<evidence type="ECO:0008006" key="3">
    <source>
        <dbReference type="Google" id="ProtNLM"/>
    </source>
</evidence>
<comment type="caution">
    <text evidence="1">The sequence shown here is derived from an EMBL/GenBank/DDBJ whole genome shotgun (WGS) entry which is preliminary data.</text>
</comment>
<dbReference type="Pfam" id="PF07103">
    <property type="entry name" value="DUF1365"/>
    <property type="match status" value="1"/>
</dbReference>
<dbReference type="AlphaFoldDB" id="A0A317PU39"/>
<organism evidence="1 2">
    <name type="scientific">Hoeflea marina</name>
    <dbReference type="NCBI Taxonomy" id="274592"/>
    <lineage>
        <taxon>Bacteria</taxon>
        <taxon>Pseudomonadati</taxon>
        <taxon>Pseudomonadota</taxon>
        <taxon>Alphaproteobacteria</taxon>
        <taxon>Hyphomicrobiales</taxon>
        <taxon>Rhizobiaceae</taxon>
        <taxon>Hoeflea</taxon>
    </lineage>
</organism>
<accession>A0A317PU39</accession>
<evidence type="ECO:0000313" key="2">
    <source>
        <dbReference type="Proteomes" id="UP000246352"/>
    </source>
</evidence>
<protein>
    <recommendedName>
        <fullName evidence="3">DUF1365 family protein</fullName>
    </recommendedName>
</protein>
<dbReference type="Proteomes" id="UP000246352">
    <property type="component" value="Unassembled WGS sequence"/>
</dbReference>
<gene>
    <name evidence="1" type="ORF">DFR52_101919</name>
</gene>
<dbReference type="PANTHER" id="PTHR33973:SF4">
    <property type="entry name" value="OS07G0153300 PROTEIN"/>
    <property type="match status" value="1"/>
</dbReference>
<evidence type="ECO:0000313" key="1">
    <source>
        <dbReference type="EMBL" id="PWW04225.1"/>
    </source>
</evidence>